<keyword evidence="2" id="KW-1185">Reference proteome</keyword>
<organism evidence="1 2">
    <name type="scientific">Microbotryum intermedium</name>
    <dbReference type="NCBI Taxonomy" id="269621"/>
    <lineage>
        <taxon>Eukaryota</taxon>
        <taxon>Fungi</taxon>
        <taxon>Dikarya</taxon>
        <taxon>Basidiomycota</taxon>
        <taxon>Pucciniomycotina</taxon>
        <taxon>Microbotryomycetes</taxon>
        <taxon>Microbotryales</taxon>
        <taxon>Microbotryaceae</taxon>
        <taxon>Microbotryum</taxon>
    </lineage>
</organism>
<dbReference type="OrthoDB" id="2539762at2759"/>
<reference evidence="2" key="1">
    <citation type="submission" date="2016-09" db="EMBL/GenBank/DDBJ databases">
        <authorList>
            <person name="Jeantristanb JTB J.-T."/>
            <person name="Ricardo R."/>
        </authorList>
    </citation>
    <scope>NUCLEOTIDE SEQUENCE [LARGE SCALE GENOMIC DNA]</scope>
</reference>
<accession>A0A238FD16</accession>
<name>A0A238FD16_9BASI</name>
<dbReference type="AlphaFoldDB" id="A0A238FD16"/>
<dbReference type="EMBL" id="FMSP01000005">
    <property type="protein sequence ID" value="SCV69903.1"/>
    <property type="molecule type" value="Genomic_DNA"/>
</dbReference>
<evidence type="ECO:0000313" key="2">
    <source>
        <dbReference type="Proteomes" id="UP000198372"/>
    </source>
</evidence>
<proteinExistence type="predicted"/>
<dbReference type="Proteomes" id="UP000198372">
    <property type="component" value="Unassembled WGS sequence"/>
</dbReference>
<gene>
    <name evidence="1" type="ORF">BQ2448_1297</name>
</gene>
<sequence>MDARRSSKAVSRASRSSWVRYFEAWASATTLNPPELSKNQNLERWANHVLFFPAGHGIQLSVNPTLFRGPDGEVMTPSSFVNASKRYHAFVYPPIVPEGHQKIFSLPEQRWNSWWKALRRLSGTITETITKISNTISAQLARYQLPGRIDRFELALQVRVLQNKTWTLFIVLKIWRLLSMSIVFNMGI</sequence>
<protein>
    <submittedName>
        <fullName evidence="1">BQ2448_1297 protein</fullName>
    </submittedName>
</protein>
<evidence type="ECO:0000313" key="1">
    <source>
        <dbReference type="EMBL" id="SCV69903.1"/>
    </source>
</evidence>